<keyword evidence="1" id="KW-1133">Transmembrane helix</keyword>
<feature type="transmembrane region" description="Helical" evidence="1">
    <location>
        <begin position="71"/>
        <end position="89"/>
    </location>
</feature>
<dbReference type="Proteomes" id="UP000292110">
    <property type="component" value="Unassembled WGS sequence"/>
</dbReference>
<comment type="caution">
    <text evidence="2">The sequence shown here is derived from an EMBL/GenBank/DDBJ whole genome shotgun (WGS) entry which is preliminary data.</text>
</comment>
<proteinExistence type="predicted"/>
<feature type="transmembrane region" description="Helical" evidence="1">
    <location>
        <begin position="43"/>
        <end position="59"/>
    </location>
</feature>
<feature type="transmembrane region" description="Helical" evidence="1">
    <location>
        <begin position="130"/>
        <end position="149"/>
    </location>
</feature>
<evidence type="ECO:0000313" key="3">
    <source>
        <dbReference type="Proteomes" id="UP000292110"/>
    </source>
</evidence>
<sequence>MQLDTRLTWPVVILFVLSCFIPLLADFHVPIFQEHFVRQVENVQAIFLLFFAVFSYFYMRPLTLSRGKKIFWLWAILWWVLLFGRSTSWGRDYFPDVPKPYFRAISVLLIGSVTFMLFSKTLWQEILAKFQYASIPIWGFLLAVFGLIVSDAVEHHRIIASVFLHDSRYQDLVEELYEFLVIFGLFLVALPIMNRDKHTQSTSEVENQAV</sequence>
<organism evidence="2 3">
    <name type="scientific">Acinetobacter halotolerans</name>
    <dbReference type="NCBI Taxonomy" id="1752076"/>
    <lineage>
        <taxon>Bacteria</taxon>
        <taxon>Pseudomonadati</taxon>
        <taxon>Pseudomonadota</taxon>
        <taxon>Gammaproteobacteria</taxon>
        <taxon>Moraxellales</taxon>
        <taxon>Moraxellaceae</taxon>
        <taxon>Acinetobacter</taxon>
    </lineage>
</organism>
<evidence type="ECO:0000256" key="1">
    <source>
        <dbReference type="SAM" id="Phobius"/>
    </source>
</evidence>
<gene>
    <name evidence="2" type="ORF">EXE30_02610</name>
</gene>
<dbReference type="EMBL" id="SGIM01000002">
    <property type="protein sequence ID" value="RZF55719.1"/>
    <property type="molecule type" value="Genomic_DNA"/>
</dbReference>
<feature type="transmembrane region" description="Helical" evidence="1">
    <location>
        <begin position="101"/>
        <end position="118"/>
    </location>
</feature>
<dbReference type="AlphaFoldDB" id="A0A4V2DB80"/>
<dbReference type="RefSeq" id="WP_130161073.1">
    <property type="nucleotide sequence ID" value="NZ_SGIM01000002.1"/>
</dbReference>
<evidence type="ECO:0008006" key="4">
    <source>
        <dbReference type="Google" id="ProtNLM"/>
    </source>
</evidence>
<keyword evidence="1" id="KW-0812">Transmembrane</keyword>
<keyword evidence="3" id="KW-1185">Reference proteome</keyword>
<feature type="transmembrane region" description="Helical" evidence="1">
    <location>
        <begin position="176"/>
        <end position="193"/>
    </location>
</feature>
<name>A0A4V2DB80_9GAMM</name>
<evidence type="ECO:0000313" key="2">
    <source>
        <dbReference type="EMBL" id="RZF55719.1"/>
    </source>
</evidence>
<dbReference type="PROSITE" id="PS51257">
    <property type="entry name" value="PROKAR_LIPOPROTEIN"/>
    <property type="match status" value="1"/>
</dbReference>
<accession>A0A4V2DB80</accession>
<feature type="transmembrane region" description="Helical" evidence="1">
    <location>
        <begin position="7"/>
        <end position="31"/>
    </location>
</feature>
<keyword evidence="1" id="KW-0472">Membrane</keyword>
<protein>
    <recommendedName>
        <fullName evidence="4">Nitric oxide reductase</fullName>
    </recommendedName>
</protein>
<reference evidence="2 3" key="1">
    <citation type="submission" date="2019-02" db="EMBL/GenBank/DDBJ databases">
        <title>The draft genome of Acinetobacter halotolerans strain JCM 31009.</title>
        <authorList>
            <person name="Qin J."/>
            <person name="Feng Y."/>
            <person name="Nemec A."/>
            <person name="Zong Z."/>
        </authorList>
    </citation>
    <scope>NUCLEOTIDE SEQUENCE [LARGE SCALE GENOMIC DNA]</scope>
    <source>
        <strain evidence="2 3">JCM 31009</strain>
    </source>
</reference>